<accession>A0A811V4H6</accession>
<feature type="chain" id="PRO_5032614267" evidence="2">
    <location>
        <begin position="31"/>
        <end position="482"/>
    </location>
</feature>
<protein>
    <submittedName>
        <fullName evidence="3">(Mediterranean fruit fly) hypothetical protein</fullName>
    </submittedName>
</protein>
<evidence type="ECO:0000256" key="2">
    <source>
        <dbReference type="SAM" id="SignalP"/>
    </source>
</evidence>
<gene>
    <name evidence="3" type="ORF">CCAP1982_LOCUS14160</name>
</gene>
<comment type="caution">
    <text evidence="3">The sequence shown here is derived from an EMBL/GenBank/DDBJ whole genome shotgun (WGS) entry which is preliminary data.</text>
</comment>
<keyword evidence="2" id="KW-0732">Signal</keyword>
<keyword evidence="4" id="KW-1185">Reference proteome</keyword>
<proteinExistence type="predicted"/>
<sequence>MLSVGPTIRLLWLSLFCALLLLLQGMLVTGNTLTDAVLAPPVVLSTSNTITIETTTSTSSPQHSLSGGVVCGSISGGGGGSSSGTSNVGLGSIGIGSTLCSSGDSGISSSTPSLVSQLSPPPTIICSLPAAAVGNNIVINASVGSVAVSSSAIAAGRCSPIITGGFSSLTNGLAGVSVSGHTTTTTIFGGSGNIISKPKASLSPLQSFSIGGSLSTYGGGGGGGGNVVGLSSLLTGSNSHLSSISPALSTSTPLSSGMSVGGGSSNNGTNYLSNMKLLGPASIDLGTTPLTHRNYSTIKGFSFRRSFDDKIIAPHTGSNSGVCGSGGSGFGSHSNYLTHHHFHTHFHHPTSAIHKQSSIERHSSGAGIGVGGGGGGGGSSGVGGVSVMPHSAHYPLTSSQSSTKLSYRDDFLQQIGYLPTTRIFNTSIDEDRPQDFLSLSMSPPLNRRRDMPALRGIISLSINSTFPELPVYVSKESIVSLA</sequence>
<evidence type="ECO:0000256" key="1">
    <source>
        <dbReference type="SAM" id="MobiDB-lite"/>
    </source>
</evidence>
<evidence type="ECO:0000313" key="3">
    <source>
        <dbReference type="EMBL" id="CAD7005814.1"/>
    </source>
</evidence>
<feature type="signal peptide" evidence="2">
    <location>
        <begin position="1"/>
        <end position="30"/>
    </location>
</feature>
<dbReference type="OrthoDB" id="2649at2759"/>
<dbReference type="EMBL" id="CAJHJT010000034">
    <property type="protein sequence ID" value="CAD7005814.1"/>
    <property type="molecule type" value="Genomic_DNA"/>
</dbReference>
<feature type="region of interest" description="Disordered" evidence="1">
    <location>
        <begin position="354"/>
        <end position="381"/>
    </location>
</feature>
<evidence type="ECO:0000313" key="4">
    <source>
        <dbReference type="Proteomes" id="UP000606786"/>
    </source>
</evidence>
<reference evidence="3" key="1">
    <citation type="submission" date="2020-11" db="EMBL/GenBank/DDBJ databases">
        <authorList>
            <person name="Whitehead M."/>
        </authorList>
    </citation>
    <scope>NUCLEOTIDE SEQUENCE</scope>
    <source>
        <strain evidence="3">EGII</strain>
    </source>
</reference>
<feature type="compositionally biased region" description="Gly residues" evidence="1">
    <location>
        <begin position="366"/>
        <end position="381"/>
    </location>
</feature>
<dbReference type="AlphaFoldDB" id="A0A811V4H6"/>
<name>A0A811V4H6_CERCA</name>
<dbReference type="Proteomes" id="UP000606786">
    <property type="component" value="Unassembled WGS sequence"/>
</dbReference>
<organism evidence="3 4">
    <name type="scientific">Ceratitis capitata</name>
    <name type="common">Mediterranean fruit fly</name>
    <name type="synonym">Tephritis capitata</name>
    <dbReference type="NCBI Taxonomy" id="7213"/>
    <lineage>
        <taxon>Eukaryota</taxon>
        <taxon>Metazoa</taxon>
        <taxon>Ecdysozoa</taxon>
        <taxon>Arthropoda</taxon>
        <taxon>Hexapoda</taxon>
        <taxon>Insecta</taxon>
        <taxon>Pterygota</taxon>
        <taxon>Neoptera</taxon>
        <taxon>Endopterygota</taxon>
        <taxon>Diptera</taxon>
        <taxon>Brachycera</taxon>
        <taxon>Muscomorpha</taxon>
        <taxon>Tephritoidea</taxon>
        <taxon>Tephritidae</taxon>
        <taxon>Ceratitis</taxon>
        <taxon>Ceratitis</taxon>
    </lineage>
</organism>